<keyword evidence="2" id="KW-1185">Reference proteome</keyword>
<feature type="non-terminal residue" evidence="1">
    <location>
        <position position="88"/>
    </location>
</feature>
<evidence type="ECO:0008006" key="3">
    <source>
        <dbReference type="Google" id="ProtNLM"/>
    </source>
</evidence>
<gene>
    <name evidence="1" type="ORF">LTR16_006932</name>
</gene>
<accession>A0ABR0KQ00</accession>
<protein>
    <recommendedName>
        <fullName evidence="3">ZN622/Rei1/Reh1 zinc finger C2H2-type domain-containing protein</fullName>
    </recommendedName>
</protein>
<comment type="caution">
    <text evidence="1">The sequence shown here is derived from an EMBL/GenBank/DDBJ whole genome shotgun (WGS) entry which is preliminary data.</text>
</comment>
<sequence length="88" mass="10326">MASTNIPLHCNICPKKPDFSDVSHLLTHIASKGHLSHYYKVKVRAGSEDYSRQLIEAYDRWYAEWKMEDLMSQRMNLKERKRLGTRGS</sequence>
<evidence type="ECO:0000313" key="2">
    <source>
        <dbReference type="Proteomes" id="UP001357485"/>
    </source>
</evidence>
<dbReference type="Proteomes" id="UP001357485">
    <property type="component" value="Unassembled WGS sequence"/>
</dbReference>
<organism evidence="1 2">
    <name type="scientific">Cryomyces antarcticus</name>
    <dbReference type="NCBI Taxonomy" id="329879"/>
    <lineage>
        <taxon>Eukaryota</taxon>
        <taxon>Fungi</taxon>
        <taxon>Dikarya</taxon>
        <taxon>Ascomycota</taxon>
        <taxon>Pezizomycotina</taxon>
        <taxon>Dothideomycetes</taxon>
        <taxon>Dothideomycetes incertae sedis</taxon>
        <taxon>Cryomyces</taxon>
    </lineage>
</organism>
<dbReference type="EMBL" id="JAVRRA010026008">
    <property type="protein sequence ID" value="KAK5103278.1"/>
    <property type="molecule type" value="Genomic_DNA"/>
</dbReference>
<name>A0ABR0KQ00_9PEZI</name>
<evidence type="ECO:0000313" key="1">
    <source>
        <dbReference type="EMBL" id="KAK5103278.1"/>
    </source>
</evidence>
<proteinExistence type="predicted"/>
<reference evidence="1 2" key="1">
    <citation type="submission" date="2023-08" db="EMBL/GenBank/DDBJ databases">
        <title>Black Yeasts Isolated from many extreme environments.</title>
        <authorList>
            <person name="Coleine C."/>
            <person name="Stajich J.E."/>
            <person name="Selbmann L."/>
        </authorList>
    </citation>
    <scope>NUCLEOTIDE SEQUENCE [LARGE SCALE GENOMIC DNA]</scope>
    <source>
        <strain evidence="1 2">CCFEE 536</strain>
    </source>
</reference>